<sequence length="130" mass="15474">MNFWALFVAYVSLRVKDRFWRVFDTLHYTTVNEVSVSLRLYSFQLISHLECDLYSPRYYHIVHRSARPPRRFSSILSIDKRPTMSKMVNNLLLHLQLHCPVYHTYALSLIWVQKVATTSGSHPESIFTRR</sequence>
<dbReference type="EMBL" id="KN834768">
    <property type="protein sequence ID" value="KIK62109.1"/>
    <property type="molecule type" value="Genomic_DNA"/>
</dbReference>
<dbReference type="AlphaFoldDB" id="A0A0D0CHJ2"/>
<gene>
    <name evidence="1" type="ORF">GYMLUDRAFT_551038</name>
</gene>
<accession>A0A0D0CHJ2</accession>
<dbReference type="HOGENOM" id="CLU_1938398_0_0_1"/>
<dbReference type="Proteomes" id="UP000053593">
    <property type="component" value="Unassembled WGS sequence"/>
</dbReference>
<name>A0A0D0CHJ2_9AGAR</name>
<reference evidence="1 2" key="1">
    <citation type="submission" date="2014-04" db="EMBL/GenBank/DDBJ databases">
        <title>Evolutionary Origins and Diversification of the Mycorrhizal Mutualists.</title>
        <authorList>
            <consortium name="DOE Joint Genome Institute"/>
            <consortium name="Mycorrhizal Genomics Consortium"/>
            <person name="Kohler A."/>
            <person name="Kuo A."/>
            <person name="Nagy L.G."/>
            <person name="Floudas D."/>
            <person name="Copeland A."/>
            <person name="Barry K.W."/>
            <person name="Cichocki N."/>
            <person name="Veneault-Fourrey C."/>
            <person name="LaButti K."/>
            <person name="Lindquist E.A."/>
            <person name="Lipzen A."/>
            <person name="Lundell T."/>
            <person name="Morin E."/>
            <person name="Murat C."/>
            <person name="Riley R."/>
            <person name="Ohm R."/>
            <person name="Sun H."/>
            <person name="Tunlid A."/>
            <person name="Henrissat B."/>
            <person name="Grigoriev I.V."/>
            <person name="Hibbett D.S."/>
            <person name="Martin F."/>
        </authorList>
    </citation>
    <scope>NUCLEOTIDE SEQUENCE [LARGE SCALE GENOMIC DNA]</scope>
    <source>
        <strain evidence="1 2">FD-317 M1</strain>
    </source>
</reference>
<evidence type="ECO:0000313" key="1">
    <source>
        <dbReference type="EMBL" id="KIK62109.1"/>
    </source>
</evidence>
<organism evidence="1 2">
    <name type="scientific">Collybiopsis luxurians FD-317 M1</name>
    <dbReference type="NCBI Taxonomy" id="944289"/>
    <lineage>
        <taxon>Eukaryota</taxon>
        <taxon>Fungi</taxon>
        <taxon>Dikarya</taxon>
        <taxon>Basidiomycota</taxon>
        <taxon>Agaricomycotina</taxon>
        <taxon>Agaricomycetes</taxon>
        <taxon>Agaricomycetidae</taxon>
        <taxon>Agaricales</taxon>
        <taxon>Marasmiineae</taxon>
        <taxon>Omphalotaceae</taxon>
        <taxon>Collybiopsis</taxon>
        <taxon>Collybiopsis luxurians</taxon>
    </lineage>
</organism>
<keyword evidence="2" id="KW-1185">Reference proteome</keyword>
<proteinExistence type="predicted"/>
<protein>
    <submittedName>
        <fullName evidence="1">Uncharacterized protein</fullName>
    </submittedName>
</protein>
<evidence type="ECO:0000313" key="2">
    <source>
        <dbReference type="Proteomes" id="UP000053593"/>
    </source>
</evidence>